<keyword evidence="1" id="KW-1133">Transmembrane helix</keyword>
<dbReference type="EMBL" id="GL877421">
    <property type="protein sequence ID" value="ELA47262.1"/>
    <property type="molecule type" value="Genomic_DNA"/>
</dbReference>
<dbReference type="VEuPathDB" id="MicrosporidiaDB:VCUG_01258"/>
<name>L2GV72_VAVCU</name>
<dbReference type="InParanoid" id="L2GV72"/>
<reference evidence="3" key="1">
    <citation type="submission" date="2011-03" db="EMBL/GenBank/DDBJ databases">
        <title>The genome sequence of Vavraia culicis strain floridensis.</title>
        <authorList>
            <consortium name="The Broad Institute Genome Sequencing Platform"/>
            <person name="Cuomo C."/>
            <person name="Becnel J."/>
            <person name="Sanscrainte N."/>
            <person name="Young S.K."/>
            <person name="Zeng Q."/>
            <person name="Gargeya S."/>
            <person name="Fitzgerald M."/>
            <person name="Haas B."/>
            <person name="Abouelleil A."/>
            <person name="Alvarado L."/>
            <person name="Arachchi H.M."/>
            <person name="Berlin A."/>
            <person name="Chapman S.B."/>
            <person name="Gearin G."/>
            <person name="Goldberg J."/>
            <person name="Griggs A."/>
            <person name="Gujja S."/>
            <person name="Hansen M."/>
            <person name="Heiman D."/>
            <person name="Howarth C."/>
            <person name="Larimer J."/>
            <person name="Lui A."/>
            <person name="MacDonald P.J.P."/>
            <person name="McCowen C."/>
            <person name="Montmayeur A."/>
            <person name="Murphy C."/>
            <person name="Neiman D."/>
            <person name="Pearson M."/>
            <person name="Priest M."/>
            <person name="Roberts A."/>
            <person name="Saif S."/>
            <person name="Shea T."/>
            <person name="Sisk P."/>
            <person name="Stolte C."/>
            <person name="Sykes S."/>
            <person name="Wortman J."/>
            <person name="Nusbaum C."/>
            <person name="Birren B."/>
        </authorList>
    </citation>
    <scope>NUCLEOTIDE SEQUENCE [LARGE SCALE GENOMIC DNA]</scope>
    <source>
        <strain evidence="3">floridensis</strain>
    </source>
</reference>
<dbReference type="GeneID" id="19879138"/>
<feature type="transmembrane region" description="Helical" evidence="1">
    <location>
        <begin position="57"/>
        <end position="75"/>
    </location>
</feature>
<accession>L2GV72</accession>
<sequence length="102" mass="11981">MHTPVCSCLMGNVLFYWCYSLSINISKSVVNGKDTTKGHSFFRKRTKLSDRVMKQKLIWWITFTLVYSACLSHMIERYYWDGMWLKMDTIPEKLEIIGGSKS</sequence>
<proteinExistence type="predicted"/>
<evidence type="ECO:0000313" key="3">
    <source>
        <dbReference type="Proteomes" id="UP000011081"/>
    </source>
</evidence>
<dbReference type="AlphaFoldDB" id="L2GV72"/>
<dbReference type="Proteomes" id="UP000011081">
    <property type="component" value="Unassembled WGS sequence"/>
</dbReference>
<protein>
    <submittedName>
        <fullName evidence="2">Uncharacterized protein</fullName>
    </submittedName>
</protein>
<keyword evidence="3" id="KW-1185">Reference proteome</keyword>
<keyword evidence="1" id="KW-0812">Transmembrane</keyword>
<dbReference type="HOGENOM" id="CLU_2279570_0_0_1"/>
<dbReference type="RefSeq" id="XP_008074277.1">
    <property type="nucleotide sequence ID" value="XM_008076086.1"/>
</dbReference>
<organism evidence="2 3">
    <name type="scientific">Vavraia culicis (isolate floridensis)</name>
    <name type="common">Microsporidian parasite</name>
    <dbReference type="NCBI Taxonomy" id="948595"/>
    <lineage>
        <taxon>Eukaryota</taxon>
        <taxon>Fungi</taxon>
        <taxon>Fungi incertae sedis</taxon>
        <taxon>Microsporidia</taxon>
        <taxon>Pleistophoridae</taxon>
        <taxon>Vavraia</taxon>
    </lineage>
</organism>
<keyword evidence="1" id="KW-0472">Membrane</keyword>
<evidence type="ECO:0000313" key="2">
    <source>
        <dbReference type="EMBL" id="ELA47262.1"/>
    </source>
</evidence>
<gene>
    <name evidence="2" type="ORF">VCUG_01258</name>
</gene>
<evidence type="ECO:0000256" key="1">
    <source>
        <dbReference type="SAM" id="Phobius"/>
    </source>
</evidence>